<reference evidence="2" key="1">
    <citation type="submission" date="2020-01" db="EMBL/GenBank/DDBJ databases">
        <authorList>
            <consortium name="DOE Joint Genome Institute"/>
            <person name="Haridas S."/>
            <person name="Albert R."/>
            <person name="Binder M."/>
            <person name="Bloem J."/>
            <person name="Labutti K."/>
            <person name="Salamov A."/>
            <person name="Andreopoulos B."/>
            <person name="Baker S.E."/>
            <person name="Barry K."/>
            <person name="Bills G."/>
            <person name="Bluhm B.H."/>
            <person name="Cannon C."/>
            <person name="Castanera R."/>
            <person name="Culley D.E."/>
            <person name="Daum C."/>
            <person name="Ezra D."/>
            <person name="Gonzalez J.B."/>
            <person name="Henrissat B."/>
            <person name="Kuo A."/>
            <person name="Liang C."/>
            <person name="Lipzen A."/>
            <person name="Lutzoni F."/>
            <person name="Magnuson J."/>
            <person name="Mondo S."/>
            <person name="Nolan M."/>
            <person name="Ohm R."/>
            <person name="Pangilinan J."/>
            <person name="Park H.-J."/>
            <person name="Ramirez L."/>
            <person name="Alfaro M."/>
            <person name="Sun H."/>
            <person name="Tritt A."/>
            <person name="Yoshinaga Y."/>
            <person name="Zwiers L.-H."/>
            <person name="Turgeon B.G."/>
            <person name="Goodwin S.B."/>
            <person name="Spatafora J.W."/>
            <person name="Crous P.W."/>
            <person name="Grigoriev I.V."/>
        </authorList>
    </citation>
    <scope>NUCLEOTIDE SEQUENCE</scope>
    <source>
        <strain evidence="2">CBS 342.82</strain>
    </source>
</reference>
<protein>
    <submittedName>
        <fullName evidence="2">Uncharacterized protein</fullName>
    </submittedName>
</protein>
<keyword evidence="1" id="KW-1185">Reference proteome</keyword>
<evidence type="ECO:0000313" key="2">
    <source>
        <dbReference type="RefSeq" id="XP_033455964.1"/>
    </source>
</evidence>
<name>A0A6J3LTE9_9PEZI</name>
<reference evidence="2" key="3">
    <citation type="submission" date="2025-08" db="UniProtKB">
        <authorList>
            <consortium name="RefSeq"/>
        </authorList>
    </citation>
    <scope>IDENTIFICATION</scope>
    <source>
        <strain evidence="2">CBS 342.82</strain>
    </source>
</reference>
<accession>A0A6J3LTE9</accession>
<organism evidence="2">
    <name type="scientific">Dissoconium aciculare CBS 342.82</name>
    <dbReference type="NCBI Taxonomy" id="1314786"/>
    <lineage>
        <taxon>Eukaryota</taxon>
        <taxon>Fungi</taxon>
        <taxon>Dikarya</taxon>
        <taxon>Ascomycota</taxon>
        <taxon>Pezizomycotina</taxon>
        <taxon>Dothideomycetes</taxon>
        <taxon>Dothideomycetidae</taxon>
        <taxon>Mycosphaerellales</taxon>
        <taxon>Dissoconiaceae</taxon>
        <taxon>Dissoconium</taxon>
    </lineage>
</organism>
<sequence length="78" mass="8370">MWICSRSGEAPSGCIPSSDSRRACQPPWRAARDLSQLDQLCGGGLAFRRTLAIAMNAVGCNPGRVFSHQSQVVIQPVV</sequence>
<reference evidence="2" key="2">
    <citation type="submission" date="2020-04" db="EMBL/GenBank/DDBJ databases">
        <authorList>
            <consortium name="NCBI Genome Project"/>
        </authorList>
    </citation>
    <scope>NUCLEOTIDE SEQUENCE</scope>
    <source>
        <strain evidence="2">CBS 342.82</strain>
    </source>
</reference>
<dbReference type="Proteomes" id="UP000504637">
    <property type="component" value="Unplaced"/>
</dbReference>
<dbReference type="AlphaFoldDB" id="A0A6J3LTE9"/>
<dbReference type="RefSeq" id="XP_033455964.1">
    <property type="nucleotide sequence ID" value="XM_033605850.1"/>
</dbReference>
<proteinExistence type="predicted"/>
<evidence type="ECO:0000313" key="1">
    <source>
        <dbReference type="Proteomes" id="UP000504637"/>
    </source>
</evidence>
<dbReference type="GeneID" id="54363650"/>
<gene>
    <name evidence="2" type="ORF">K489DRAFT_384423</name>
</gene>